<keyword evidence="1" id="KW-1133">Transmembrane helix</keyword>
<evidence type="ECO:0000313" key="2">
    <source>
        <dbReference type="EMBL" id="QEC62743.1"/>
    </source>
</evidence>
<evidence type="ECO:0000256" key="1">
    <source>
        <dbReference type="SAM" id="Phobius"/>
    </source>
</evidence>
<keyword evidence="3" id="KW-1185">Reference proteome</keyword>
<dbReference type="AlphaFoldDB" id="A0A5B8UUY1"/>
<feature type="transmembrane region" description="Helical" evidence="1">
    <location>
        <begin position="6"/>
        <end position="28"/>
    </location>
</feature>
<dbReference type="Proteomes" id="UP000321479">
    <property type="component" value="Chromosome"/>
</dbReference>
<name>A0A5B8UUY1_9SPHI</name>
<accession>A0A5B8UUY1</accession>
<dbReference type="OrthoDB" id="1493032at2"/>
<dbReference type="Pfam" id="PF25589">
    <property type="entry name" value="DUF7935"/>
    <property type="match status" value="1"/>
</dbReference>
<dbReference type="RefSeq" id="WP_147031320.1">
    <property type="nucleotide sequence ID" value="NZ_CP042436.1"/>
</dbReference>
<gene>
    <name evidence="2" type="ORF">FRZ54_09135</name>
</gene>
<reference evidence="2 3" key="1">
    <citation type="journal article" date="2017" name="Curr. Microbiol.">
        <title>Mucilaginibacter ginsenosidivorans sp. nov., Isolated from Soil of Ginseng Field.</title>
        <authorList>
            <person name="Kim M.M."/>
            <person name="Siddiqi M.Z."/>
            <person name="Im W.T."/>
        </authorList>
    </citation>
    <scope>NUCLEOTIDE SEQUENCE [LARGE SCALE GENOMIC DNA]</scope>
    <source>
        <strain evidence="2 3">Gsoil 3017</strain>
    </source>
</reference>
<keyword evidence="1" id="KW-0472">Membrane</keyword>
<dbReference type="EMBL" id="CP042436">
    <property type="protein sequence ID" value="QEC62743.1"/>
    <property type="molecule type" value="Genomic_DNA"/>
</dbReference>
<evidence type="ECO:0000313" key="3">
    <source>
        <dbReference type="Proteomes" id="UP000321479"/>
    </source>
</evidence>
<proteinExistence type="predicted"/>
<sequence>MQINTFLLDIVKFTLAGIGTVYVAFYLLKPYLDRSEKLQLMELKKSTTALTLPLRFQAYERLILFVERVNPANMLIRLHGTQYSAHELHSLVVSEIREEFQHNVTQQIYVSERSWNVIKRVKDDTMSVVTNAIKALPENATGLDLSKTVLAHMASLQDNPYDIATAMIRTDMEELM</sequence>
<dbReference type="InterPro" id="IPR057695">
    <property type="entry name" value="DUF7935"/>
</dbReference>
<dbReference type="KEGG" id="mgin:FRZ54_09135"/>
<keyword evidence="1" id="KW-0812">Transmembrane</keyword>
<organism evidence="2 3">
    <name type="scientific">Mucilaginibacter ginsenosidivorans</name>
    <dbReference type="NCBI Taxonomy" id="398053"/>
    <lineage>
        <taxon>Bacteria</taxon>
        <taxon>Pseudomonadati</taxon>
        <taxon>Bacteroidota</taxon>
        <taxon>Sphingobacteriia</taxon>
        <taxon>Sphingobacteriales</taxon>
        <taxon>Sphingobacteriaceae</taxon>
        <taxon>Mucilaginibacter</taxon>
    </lineage>
</organism>
<protein>
    <submittedName>
        <fullName evidence="2">Uncharacterized protein</fullName>
    </submittedName>
</protein>